<sequence>MSTPDVVVVTPTRNRPELLWRAVASAAAQRDVTIQHIIVGDNCPVLADDGFAARLTQAFPHVTVINATPRSHPRVQHDYQWARVARLRNLGAAATDIDLIAHLDDDNTWDTGHLSSLVAALEAVPTAEMAHGWRRLLNDDGSPFYIPEGVDPWNDDEKVGAKSYALLVDAGVVVPGSNVLRDRVHFNGVLLGRVDTNELMVRRRLFERIPFPEEFSRWKQKIGLGDDALLNYLLLKNNVEVVCTEQVTVNYFMGGKSNQETYAPLAPVVR</sequence>
<dbReference type="RefSeq" id="WP_232655138.1">
    <property type="nucleotide sequence ID" value="NZ_JAJSBI010000037.1"/>
</dbReference>
<dbReference type="InterPro" id="IPR050834">
    <property type="entry name" value="Glycosyltransf_2"/>
</dbReference>
<dbReference type="PANTHER" id="PTHR43685:SF2">
    <property type="entry name" value="GLYCOSYLTRANSFERASE 2-LIKE DOMAIN-CONTAINING PROTEIN"/>
    <property type="match status" value="1"/>
</dbReference>
<dbReference type="Proteomes" id="UP001108029">
    <property type="component" value="Unassembled WGS sequence"/>
</dbReference>
<dbReference type="PANTHER" id="PTHR43685">
    <property type="entry name" value="GLYCOSYLTRANSFERASE"/>
    <property type="match status" value="1"/>
</dbReference>
<dbReference type="Gene3D" id="3.90.550.10">
    <property type="entry name" value="Spore Coat Polysaccharide Biosynthesis Protein SpsA, Chain A"/>
    <property type="match status" value="1"/>
</dbReference>
<dbReference type="CDD" id="cd00761">
    <property type="entry name" value="Glyco_tranf_GTA_type"/>
    <property type="match status" value="1"/>
</dbReference>
<name>A0A9Q3Z9C9_9ACTN</name>
<evidence type="ECO:0000313" key="2">
    <source>
        <dbReference type="EMBL" id="MCD9880196.1"/>
    </source>
</evidence>
<comment type="caution">
    <text evidence="2">The sequence shown here is derived from an EMBL/GenBank/DDBJ whole genome shotgun (WGS) entry which is preliminary data.</text>
</comment>
<feature type="domain" description="Glycosyltransferase 2-like" evidence="1">
    <location>
        <begin position="8"/>
        <end position="124"/>
    </location>
</feature>
<dbReference type="Pfam" id="PF00535">
    <property type="entry name" value="Glycos_transf_2"/>
    <property type="match status" value="1"/>
</dbReference>
<protein>
    <submittedName>
        <fullName evidence="2">Glycosyltransferase family 2 protein</fullName>
    </submittedName>
</protein>
<dbReference type="InterPro" id="IPR029044">
    <property type="entry name" value="Nucleotide-diphossugar_trans"/>
</dbReference>
<proteinExistence type="predicted"/>
<accession>A0A9Q3Z9C9</accession>
<keyword evidence="3" id="KW-1185">Reference proteome</keyword>
<evidence type="ECO:0000259" key="1">
    <source>
        <dbReference type="Pfam" id="PF00535"/>
    </source>
</evidence>
<organism evidence="2 3">
    <name type="scientific">Streptomyces guryensis</name>
    <dbReference type="NCBI Taxonomy" id="2886947"/>
    <lineage>
        <taxon>Bacteria</taxon>
        <taxon>Bacillati</taxon>
        <taxon>Actinomycetota</taxon>
        <taxon>Actinomycetes</taxon>
        <taxon>Kitasatosporales</taxon>
        <taxon>Streptomycetaceae</taxon>
        <taxon>Streptomyces</taxon>
    </lineage>
</organism>
<dbReference type="SUPFAM" id="SSF53448">
    <property type="entry name" value="Nucleotide-diphospho-sugar transferases"/>
    <property type="match status" value="1"/>
</dbReference>
<reference evidence="2" key="1">
    <citation type="submission" date="2021-12" db="EMBL/GenBank/DDBJ databases">
        <authorList>
            <person name="Lee J.-H."/>
            <person name="Kim S.-B."/>
        </authorList>
    </citation>
    <scope>NUCLEOTIDE SEQUENCE</scope>
    <source>
        <strain evidence="2">NR30</strain>
    </source>
</reference>
<evidence type="ECO:0000313" key="3">
    <source>
        <dbReference type="Proteomes" id="UP001108029"/>
    </source>
</evidence>
<dbReference type="EMBL" id="JAJSBI010000037">
    <property type="protein sequence ID" value="MCD9880196.1"/>
    <property type="molecule type" value="Genomic_DNA"/>
</dbReference>
<dbReference type="AlphaFoldDB" id="A0A9Q3Z9C9"/>
<gene>
    <name evidence="2" type="ORF">LJ657_42915</name>
</gene>
<dbReference type="InterPro" id="IPR001173">
    <property type="entry name" value="Glyco_trans_2-like"/>
</dbReference>